<evidence type="ECO:0000259" key="7">
    <source>
        <dbReference type="Pfam" id="PF16875"/>
    </source>
</evidence>
<dbReference type="CDD" id="cd14791">
    <property type="entry name" value="GH36"/>
    <property type="match status" value="1"/>
</dbReference>
<evidence type="ECO:0000313" key="9">
    <source>
        <dbReference type="Proteomes" id="UP001230807"/>
    </source>
</evidence>
<dbReference type="Gene3D" id="2.60.40.1180">
    <property type="entry name" value="Golgi alpha-mannosidase II"/>
    <property type="match status" value="1"/>
</dbReference>
<comment type="catalytic activity">
    <reaction evidence="1 5">
        <text>Hydrolysis of terminal, non-reducing alpha-D-galactose residues in alpha-D-galactosides, including galactose oligosaccharides, galactomannans and galactolipids.</text>
        <dbReference type="EC" id="3.2.1.22"/>
    </reaction>
</comment>
<sequence length="688" mass="77866">MIYRFENRFVIEGTNLAYVFDVDARGRLVHQYLGGRLLESDYAELPGARILHSSFETPEGVAAYEFVSFGDLVYTEPTLKSRTDSERLHAFTLQDARIDGDTLEIDLVDSIQQLTVTLHFTVYAAYDIIARKMTLKAGKTVTLESAQSFSLGLTERKLRLSHFSGAWTSEFQLQQGDLLPGKKTIESRRGLTSHQSNPWFALDQSATEENGEVIYGFLGHSGNWAIHFERDQFGFTQVTGGLNPFDFAKTLVAGESFTTPTGYIGYTQQGFGGMSRNAHDFERDVIMPERTRETLRPVLYNSWEATYFDVSEDGQKRLVDEAAAIGCELFVVDDGWFGERNSDAAGLGDWHVNTTKFPNGLDPLIRYVEDKGLQFGLWVEPEMVNPDSDLYRAHPDWIYQTGGRPSTTSRNQFVLNLALPEVEAHVTGLLDELLSKHAIRYIKWDMNRAFSEPDSPQLRDAKELWLRHTEAVYHILDTLRAKHPDVAFESCAGGGGRIDLGVLTRVEQVWTSDNTDALDRLEIQEGFSYAYNAKMMSCWVTDAPNWLNGRSLPLKFRFVSAMQGTLGIGGNLLEWSKDELVEAAQWIKTYKSIRPLVQHGTSYRLASLKTDGVHAMGYTDGEDYVVLVNADRRHYGKNRLRVKLAGLDPERVYVYDDRRVSGRYLMEQGLTLTQQQDYDAYCLVIRPA</sequence>
<reference evidence="8 9" key="1">
    <citation type="submission" date="2023-06" db="EMBL/GenBank/DDBJ databases">
        <title>Influencing factors and mechanism of Cr(VI) reduction by facultative anaerobic Exiguobacterium sp. PY14.</title>
        <authorList>
            <person name="Zou L."/>
        </authorList>
    </citation>
    <scope>NUCLEOTIDE SEQUENCE [LARGE SCALE GENOMIC DNA]</scope>
    <source>
        <strain evidence="8 9">PY14</strain>
    </source>
</reference>
<dbReference type="PRINTS" id="PR00743">
    <property type="entry name" value="GLHYDRLASE36"/>
</dbReference>
<keyword evidence="4 5" id="KW-0326">Glycosidase</keyword>
<dbReference type="Pfam" id="PF02065">
    <property type="entry name" value="Melibiase"/>
    <property type="match status" value="1"/>
</dbReference>
<evidence type="ECO:0000256" key="3">
    <source>
        <dbReference type="ARBA" id="ARBA00022801"/>
    </source>
</evidence>
<evidence type="ECO:0000313" key="8">
    <source>
        <dbReference type="EMBL" id="MDL5376365.1"/>
    </source>
</evidence>
<name>A0ABT7MME2_9BACL</name>
<organism evidence="8 9">
    <name type="scientific">Exiguobacterium mexicanum</name>
    <dbReference type="NCBI Taxonomy" id="340146"/>
    <lineage>
        <taxon>Bacteria</taxon>
        <taxon>Bacillati</taxon>
        <taxon>Bacillota</taxon>
        <taxon>Bacilli</taxon>
        <taxon>Bacillales</taxon>
        <taxon>Bacillales Family XII. Incertae Sedis</taxon>
        <taxon>Exiguobacterium</taxon>
    </lineage>
</organism>
<evidence type="ECO:0000256" key="4">
    <source>
        <dbReference type="ARBA" id="ARBA00023295"/>
    </source>
</evidence>
<dbReference type="EC" id="3.2.1.22" evidence="2 5"/>
<dbReference type="RefSeq" id="WP_286038252.1">
    <property type="nucleotide sequence ID" value="NZ_CP183077.1"/>
</dbReference>
<evidence type="ECO:0000259" key="6">
    <source>
        <dbReference type="Pfam" id="PF16874"/>
    </source>
</evidence>
<comment type="similarity">
    <text evidence="5">Belongs to the glycosyl hydrolase.</text>
</comment>
<dbReference type="PIRSF" id="PIRSF005536">
    <property type="entry name" value="Agal"/>
    <property type="match status" value="1"/>
</dbReference>
<dbReference type="PANTHER" id="PTHR43053">
    <property type="entry name" value="GLYCOSIDASE FAMILY 31"/>
    <property type="match status" value="1"/>
</dbReference>
<dbReference type="InterPro" id="IPR031705">
    <property type="entry name" value="Glyco_hydro_36_C"/>
</dbReference>
<dbReference type="InterPro" id="IPR038417">
    <property type="entry name" value="Alpga-gal_N_sf"/>
</dbReference>
<evidence type="ECO:0000256" key="5">
    <source>
        <dbReference type="PIRNR" id="PIRNR005536"/>
    </source>
</evidence>
<accession>A0ABT7MME2</accession>
<proteinExistence type="inferred from homology"/>
<dbReference type="EMBL" id="JASWER010000003">
    <property type="protein sequence ID" value="MDL5376365.1"/>
    <property type="molecule type" value="Genomic_DNA"/>
</dbReference>
<dbReference type="Pfam" id="PF16874">
    <property type="entry name" value="Glyco_hydro_36C"/>
    <property type="match status" value="1"/>
</dbReference>
<dbReference type="InterPro" id="IPR017853">
    <property type="entry name" value="GH"/>
</dbReference>
<protein>
    <recommendedName>
        <fullName evidence="2 5">Alpha-galactosidase</fullName>
        <ecNumber evidence="2 5">3.2.1.22</ecNumber>
    </recommendedName>
</protein>
<gene>
    <name evidence="8" type="ORF">QR695_05035</name>
</gene>
<dbReference type="Pfam" id="PF16875">
    <property type="entry name" value="Glyco_hydro_36N"/>
    <property type="match status" value="1"/>
</dbReference>
<dbReference type="InterPro" id="IPR013780">
    <property type="entry name" value="Glyco_hydro_b"/>
</dbReference>
<dbReference type="Gene3D" id="3.20.20.70">
    <property type="entry name" value="Aldolase class I"/>
    <property type="match status" value="1"/>
</dbReference>
<dbReference type="InterPro" id="IPR013785">
    <property type="entry name" value="Aldolase_TIM"/>
</dbReference>
<dbReference type="Proteomes" id="UP001230807">
    <property type="component" value="Unassembled WGS sequence"/>
</dbReference>
<dbReference type="GO" id="GO:0004557">
    <property type="term" value="F:alpha-galactosidase activity"/>
    <property type="evidence" value="ECO:0007669"/>
    <property type="project" value="UniProtKB-EC"/>
</dbReference>
<keyword evidence="3 5" id="KW-0378">Hydrolase</keyword>
<dbReference type="InterPro" id="IPR002252">
    <property type="entry name" value="Glyco_hydro_36"/>
</dbReference>
<dbReference type="SUPFAM" id="SSF51445">
    <property type="entry name" value="(Trans)glycosidases"/>
    <property type="match status" value="1"/>
</dbReference>
<dbReference type="InterPro" id="IPR031704">
    <property type="entry name" value="Glyco_hydro_36_N"/>
</dbReference>
<feature type="domain" description="Glycosyl hydrolase family 36 C-terminal" evidence="6">
    <location>
        <begin position="620"/>
        <end position="682"/>
    </location>
</feature>
<dbReference type="InterPro" id="IPR050985">
    <property type="entry name" value="Alpha-glycosidase_related"/>
</dbReference>
<evidence type="ECO:0000256" key="1">
    <source>
        <dbReference type="ARBA" id="ARBA00001255"/>
    </source>
</evidence>
<dbReference type="PANTHER" id="PTHR43053:SF3">
    <property type="entry name" value="ALPHA-GALACTOSIDASE C-RELATED"/>
    <property type="match status" value="1"/>
</dbReference>
<dbReference type="Gene3D" id="2.70.98.60">
    <property type="entry name" value="alpha-galactosidase from lactobacil brevis"/>
    <property type="match status" value="1"/>
</dbReference>
<evidence type="ECO:0000256" key="2">
    <source>
        <dbReference type="ARBA" id="ARBA00012755"/>
    </source>
</evidence>
<keyword evidence="9" id="KW-1185">Reference proteome</keyword>
<comment type="caution">
    <text evidence="8">The sequence shown here is derived from an EMBL/GenBank/DDBJ whole genome shotgun (WGS) entry which is preliminary data.</text>
</comment>
<feature type="domain" description="Glycosyl hydrolase family 36 N-terminal" evidence="7">
    <location>
        <begin position="26"/>
        <end position="251"/>
    </location>
</feature>